<reference evidence="1" key="1">
    <citation type="submission" date="2014-11" db="EMBL/GenBank/DDBJ databases">
        <authorList>
            <person name="Amaro Gonzalez C."/>
        </authorList>
    </citation>
    <scope>NUCLEOTIDE SEQUENCE</scope>
</reference>
<organism evidence="1">
    <name type="scientific">Anguilla anguilla</name>
    <name type="common">European freshwater eel</name>
    <name type="synonym">Muraena anguilla</name>
    <dbReference type="NCBI Taxonomy" id="7936"/>
    <lineage>
        <taxon>Eukaryota</taxon>
        <taxon>Metazoa</taxon>
        <taxon>Chordata</taxon>
        <taxon>Craniata</taxon>
        <taxon>Vertebrata</taxon>
        <taxon>Euteleostomi</taxon>
        <taxon>Actinopterygii</taxon>
        <taxon>Neopterygii</taxon>
        <taxon>Teleostei</taxon>
        <taxon>Anguilliformes</taxon>
        <taxon>Anguillidae</taxon>
        <taxon>Anguilla</taxon>
    </lineage>
</organism>
<name>A0A0E9R7B8_ANGAN</name>
<dbReference type="EMBL" id="GBXM01083573">
    <property type="protein sequence ID" value="JAH25004.1"/>
    <property type="molecule type" value="Transcribed_RNA"/>
</dbReference>
<evidence type="ECO:0000313" key="1">
    <source>
        <dbReference type="EMBL" id="JAH25004.1"/>
    </source>
</evidence>
<sequence>MCMCKPKILTTATSRAMVIVKRQSGIHSYYSAVISHDMARNGITCMTPAPL</sequence>
<dbReference type="AlphaFoldDB" id="A0A0E9R7B8"/>
<reference evidence="1" key="2">
    <citation type="journal article" date="2015" name="Fish Shellfish Immunol.">
        <title>Early steps in the European eel (Anguilla anguilla)-Vibrio vulnificus interaction in the gills: Role of the RtxA13 toxin.</title>
        <authorList>
            <person name="Callol A."/>
            <person name="Pajuelo D."/>
            <person name="Ebbesson L."/>
            <person name="Teles M."/>
            <person name="MacKenzie S."/>
            <person name="Amaro C."/>
        </authorList>
    </citation>
    <scope>NUCLEOTIDE SEQUENCE</scope>
</reference>
<proteinExistence type="predicted"/>
<protein>
    <submittedName>
        <fullName evidence="1">Uncharacterized protein</fullName>
    </submittedName>
</protein>
<accession>A0A0E9R7B8</accession>